<sequence>SSLPRLDKTGLNWAVFSVRFMDTVDAKGFWGHFDGSTPRPVIPDIVVTNTEGIRSTQPGTLTPEQQAALDQWDKNERSSRSLLTQKLPDSALMRVRSLSTVKERWAAIVKEYTEKGAYAQTAARTSFLASKCGDRENVREFLDNLCTKREELATASADIEDQDYQSTIINSLP</sequence>
<feature type="non-terminal residue" evidence="1">
    <location>
        <position position="173"/>
    </location>
</feature>
<dbReference type="EMBL" id="KN837158">
    <property type="protein sequence ID" value="KIJ38703.1"/>
    <property type="molecule type" value="Genomic_DNA"/>
</dbReference>
<protein>
    <submittedName>
        <fullName evidence="1">Uncharacterized protein</fullName>
    </submittedName>
</protein>
<dbReference type="Pfam" id="PF14223">
    <property type="entry name" value="Retrotran_gag_2"/>
    <property type="match status" value="1"/>
</dbReference>
<reference evidence="1 2" key="1">
    <citation type="submission" date="2014-06" db="EMBL/GenBank/DDBJ databases">
        <title>Evolutionary Origins and Diversification of the Mycorrhizal Mutualists.</title>
        <authorList>
            <consortium name="DOE Joint Genome Institute"/>
            <consortium name="Mycorrhizal Genomics Consortium"/>
            <person name="Kohler A."/>
            <person name="Kuo A."/>
            <person name="Nagy L.G."/>
            <person name="Floudas D."/>
            <person name="Copeland A."/>
            <person name="Barry K.W."/>
            <person name="Cichocki N."/>
            <person name="Veneault-Fourrey C."/>
            <person name="LaButti K."/>
            <person name="Lindquist E.A."/>
            <person name="Lipzen A."/>
            <person name="Lundell T."/>
            <person name="Morin E."/>
            <person name="Murat C."/>
            <person name="Riley R."/>
            <person name="Ohm R."/>
            <person name="Sun H."/>
            <person name="Tunlid A."/>
            <person name="Henrissat B."/>
            <person name="Grigoriev I.V."/>
            <person name="Hibbett D.S."/>
            <person name="Martin F."/>
        </authorList>
    </citation>
    <scope>NUCLEOTIDE SEQUENCE [LARGE SCALE GENOMIC DNA]</scope>
    <source>
        <strain evidence="1 2">SS14</strain>
    </source>
</reference>
<gene>
    <name evidence="1" type="ORF">M422DRAFT_98245</name>
</gene>
<dbReference type="OrthoDB" id="3263038at2759"/>
<evidence type="ECO:0000313" key="1">
    <source>
        <dbReference type="EMBL" id="KIJ38703.1"/>
    </source>
</evidence>
<evidence type="ECO:0000313" key="2">
    <source>
        <dbReference type="Proteomes" id="UP000054279"/>
    </source>
</evidence>
<proteinExistence type="predicted"/>
<accession>A0A0C9U6R2</accession>
<keyword evidence="2" id="KW-1185">Reference proteome</keyword>
<dbReference type="AlphaFoldDB" id="A0A0C9U6R2"/>
<dbReference type="Proteomes" id="UP000054279">
    <property type="component" value="Unassembled WGS sequence"/>
</dbReference>
<organism evidence="1 2">
    <name type="scientific">Sphaerobolus stellatus (strain SS14)</name>
    <dbReference type="NCBI Taxonomy" id="990650"/>
    <lineage>
        <taxon>Eukaryota</taxon>
        <taxon>Fungi</taxon>
        <taxon>Dikarya</taxon>
        <taxon>Basidiomycota</taxon>
        <taxon>Agaricomycotina</taxon>
        <taxon>Agaricomycetes</taxon>
        <taxon>Phallomycetidae</taxon>
        <taxon>Geastrales</taxon>
        <taxon>Sphaerobolaceae</taxon>
        <taxon>Sphaerobolus</taxon>
    </lineage>
</organism>
<feature type="non-terminal residue" evidence="1">
    <location>
        <position position="1"/>
    </location>
</feature>
<dbReference type="HOGENOM" id="CLU_078575_1_2_1"/>
<name>A0A0C9U6R2_SPHS4</name>